<proteinExistence type="predicted"/>
<keyword evidence="1" id="KW-0489">Methyltransferase</keyword>
<dbReference type="Proteomes" id="UP000576821">
    <property type="component" value="Unassembled WGS sequence"/>
</dbReference>
<gene>
    <name evidence="1" type="ORF">FHS54_003038</name>
</gene>
<evidence type="ECO:0000313" key="1">
    <source>
        <dbReference type="EMBL" id="NIJ18038.1"/>
    </source>
</evidence>
<dbReference type="EC" id="2.1.1.95" evidence="1"/>
<keyword evidence="2" id="KW-1185">Reference proteome</keyword>
<reference evidence="1 2" key="1">
    <citation type="submission" date="2020-03" db="EMBL/GenBank/DDBJ databases">
        <title>Genomic Encyclopedia of Type Strains, Phase IV (KMG-IV): sequencing the most valuable type-strain genomes for metagenomic binning, comparative biology and taxonomic classification.</title>
        <authorList>
            <person name="Goeker M."/>
        </authorList>
    </citation>
    <scope>NUCLEOTIDE SEQUENCE [LARGE SCALE GENOMIC DNA]</scope>
    <source>
        <strain evidence="1 2">DSM 21299</strain>
    </source>
</reference>
<protein>
    <submittedName>
        <fullName evidence="1">Tocopherol O-methyltransferase</fullName>
        <ecNumber evidence="1">2.1.1.95</ecNumber>
    </submittedName>
</protein>
<organism evidence="1 2">
    <name type="scientific">Sphingobium vermicomposti</name>
    <dbReference type="NCBI Taxonomy" id="529005"/>
    <lineage>
        <taxon>Bacteria</taxon>
        <taxon>Pseudomonadati</taxon>
        <taxon>Pseudomonadota</taxon>
        <taxon>Alphaproteobacteria</taxon>
        <taxon>Sphingomonadales</taxon>
        <taxon>Sphingomonadaceae</taxon>
        <taxon>Sphingobium</taxon>
    </lineage>
</organism>
<dbReference type="InterPro" id="IPR050447">
    <property type="entry name" value="Erg6_SMT_methyltransf"/>
</dbReference>
<evidence type="ECO:0000313" key="2">
    <source>
        <dbReference type="Proteomes" id="UP000576821"/>
    </source>
</evidence>
<dbReference type="AlphaFoldDB" id="A0A846M9W0"/>
<dbReference type="GO" id="GO:0050342">
    <property type="term" value="F:tocopherol C-methyltransferase activity"/>
    <property type="evidence" value="ECO:0007669"/>
    <property type="project" value="UniProtKB-EC"/>
</dbReference>
<accession>A0A846M9W0</accession>
<dbReference type="PANTHER" id="PTHR44068">
    <property type="entry name" value="ZGC:194242"/>
    <property type="match status" value="1"/>
</dbReference>
<dbReference type="Pfam" id="PF02353">
    <property type="entry name" value="CMAS"/>
    <property type="match status" value="1"/>
</dbReference>
<dbReference type="CDD" id="cd02440">
    <property type="entry name" value="AdoMet_MTases"/>
    <property type="match status" value="1"/>
</dbReference>
<dbReference type="EMBL" id="JAASQR010000004">
    <property type="protein sequence ID" value="NIJ18038.1"/>
    <property type="molecule type" value="Genomic_DNA"/>
</dbReference>
<dbReference type="SUPFAM" id="SSF53335">
    <property type="entry name" value="S-adenosyl-L-methionine-dependent methyltransferases"/>
    <property type="match status" value="1"/>
</dbReference>
<sequence>MIVPDGPATAAHVAVHYDELDFAYRRMWGDHVHHGYWCTGSETAEEAVAALVTLVERRLALEPGHNVCDIGCGYGATAADLMSRHDVSIAGLTLSAAQQRVASGRGHRFTCLLRDWMDNGLETGAYDRAYAIESSEHMVDKARFFTEARRILRPGGKLVVCAWLEGEGVSPWQARHLLLPICREGRLPSMGSRADYVDLAASAGFVLADYQDISRQVRRTWSICLMRLLKGLATDSEIRRLALARTTQSRDFMLSLPRLIIALRTGAMRYGIFQWEAAI</sequence>
<name>A0A846M9W0_9SPHN</name>
<dbReference type="InterPro" id="IPR029063">
    <property type="entry name" value="SAM-dependent_MTases_sf"/>
</dbReference>
<keyword evidence="1" id="KW-0808">Transferase</keyword>
<dbReference type="Gene3D" id="3.40.50.150">
    <property type="entry name" value="Vaccinia Virus protein VP39"/>
    <property type="match status" value="1"/>
</dbReference>
<dbReference type="PANTHER" id="PTHR44068:SF11">
    <property type="entry name" value="GERANYL DIPHOSPHATE 2-C-METHYLTRANSFERASE"/>
    <property type="match status" value="1"/>
</dbReference>
<comment type="caution">
    <text evidence="1">The sequence shown here is derived from an EMBL/GenBank/DDBJ whole genome shotgun (WGS) entry which is preliminary data.</text>
</comment>
<dbReference type="GO" id="GO:0032259">
    <property type="term" value="P:methylation"/>
    <property type="evidence" value="ECO:0007669"/>
    <property type="project" value="UniProtKB-KW"/>
</dbReference>